<dbReference type="GO" id="GO:0090313">
    <property type="term" value="P:regulation of protein targeting to membrane"/>
    <property type="evidence" value="ECO:0007669"/>
    <property type="project" value="TreeGrafter"/>
</dbReference>
<feature type="chain" id="PRO_5024921677" description="AsmA domain-containing protein" evidence="2">
    <location>
        <begin position="22"/>
        <end position="1209"/>
    </location>
</feature>
<feature type="domain" description="AsmA" evidence="3">
    <location>
        <begin position="6"/>
        <end position="123"/>
    </location>
</feature>
<accession>A0A5S9PKA4</accession>
<feature type="compositionally biased region" description="Pro residues" evidence="1">
    <location>
        <begin position="1138"/>
        <end position="1148"/>
    </location>
</feature>
<gene>
    <name evidence="4" type="ORF">STARVERO_03140</name>
</gene>
<proteinExistence type="predicted"/>
<dbReference type="PANTHER" id="PTHR30441">
    <property type="entry name" value="DUF748 DOMAIN-CONTAINING PROTEIN"/>
    <property type="match status" value="1"/>
</dbReference>
<evidence type="ECO:0000313" key="5">
    <source>
        <dbReference type="Proteomes" id="UP000433050"/>
    </source>
</evidence>
<dbReference type="PANTHER" id="PTHR30441:SF4">
    <property type="entry name" value="PROTEIN ASMA"/>
    <property type="match status" value="1"/>
</dbReference>
<dbReference type="Proteomes" id="UP000433050">
    <property type="component" value="Unassembled WGS sequence"/>
</dbReference>
<dbReference type="InterPro" id="IPR052894">
    <property type="entry name" value="AsmA-related"/>
</dbReference>
<organism evidence="4 5">
    <name type="scientific">Starkeya nomas</name>
    <dbReference type="NCBI Taxonomy" id="2666134"/>
    <lineage>
        <taxon>Bacteria</taxon>
        <taxon>Pseudomonadati</taxon>
        <taxon>Pseudomonadota</taxon>
        <taxon>Alphaproteobacteria</taxon>
        <taxon>Hyphomicrobiales</taxon>
        <taxon>Xanthobacteraceae</taxon>
        <taxon>Starkeya</taxon>
    </lineage>
</organism>
<dbReference type="EMBL" id="CACSAS010000001">
    <property type="protein sequence ID" value="CAA0104544.1"/>
    <property type="molecule type" value="Genomic_DNA"/>
</dbReference>
<evidence type="ECO:0000313" key="4">
    <source>
        <dbReference type="EMBL" id="CAA0104544.1"/>
    </source>
</evidence>
<reference evidence="4 5" key="1">
    <citation type="submission" date="2019-12" db="EMBL/GenBank/DDBJ databases">
        <authorList>
            <person name="Reyes-Prieto M."/>
        </authorList>
    </citation>
    <scope>NUCLEOTIDE SEQUENCE [LARGE SCALE GENOMIC DNA]</scope>
    <source>
        <strain evidence="4">HF14-78462</strain>
    </source>
</reference>
<evidence type="ECO:0000256" key="1">
    <source>
        <dbReference type="SAM" id="MobiDB-lite"/>
    </source>
</evidence>
<name>A0A5S9PKA4_9HYPH</name>
<feature type="compositionally biased region" description="Low complexity" evidence="1">
    <location>
        <begin position="1175"/>
        <end position="1185"/>
    </location>
</feature>
<keyword evidence="2" id="KW-0732">Signal</keyword>
<dbReference type="GO" id="GO:0005886">
    <property type="term" value="C:plasma membrane"/>
    <property type="evidence" value="ECO:0007669"/>
    <property type="project" value="TreeGrafter"/>
</dbReference>
<feature type="compositionally biased region" description="Low complexity" evidence="1">
    <location>
        <begin position="1149"/>
        <end position="1161"/>
    </location>
</feature>
<feature type="signal peptide" evidence="2">
    <location>
        <begin position="1"/>
        <end position="21"/>
    </location>
</feature>
<feature type="domain" description="AsmA" evidence="3">
    <location>
        <begin position="829"/>
        <end position="965"/>
    </location>
</feature>
<dbReference type="AlphaFoldDB" id="A0A5S9PKA4"/>
<sequence length="1209" mass="122828">MQNLLLTIASAIILAVAAAFAAPFVVDWTQWRSVFEAQAARAIGAPVVIRGPIEAQILPTPHIVLRDVSVGVDGGGTGMAAAELAGHLSLGALMRGEVVADRLTLTRPRLRVVVDATGKFVLPTGATRAAGFSIAELDIRDGTLELVDRANGRTLKLDDMDLIGALGGTLGPARLDGEVETAGVRRRLRASLATFAPDGTAKLRLGVQNVGSPFSIDADGVLSLAGGKPGFRGRASLAAATDPAPALRGADGKAPAVPTFSDVLKGWSLAGTVEASPQAVSASDLSLTLEGAQRPVELTGMASFTGGNEKQPDTRLELKLSARQIDLNAMTGGAVPLAAVDALAATIAPLAGVATSGTLDLTSDTVLLAGAAMREAQAGLDWSPAGWRARTIEARLPGGARAVLSGSLPSVAGKTDPNAALFGGTVVLEAQDLPAFAGWAAPEASALVTNLPAGAARLAGELSASAARVAFDKLDLTAGDSHFTGTAAYSLPQEGARGRLDAVLATDNIDLDALLPSARRLIGLGTERFDLGLSLTGRQVRFAGADAKSVDVILKGDAEGLGIERLAIDDLAGLDLTGSGRLAAPGSAEAGASGRFEAQLSGKRAEGLPALARAFGLTQIEPFLTSAGPMLAPVDVRLVLASEAGRSSVEAGGQLGGLSGAGKIGFGADRRPQGRVQFDAKDGSAVLSRLGVPGLRGNLGAGRLVVDLGERVDATLALGGASLRGQGSLALDAEGRVQPDLALTLDGANLAVLLSDVASGGARAVPASLKGTLGRDGETWWVRGLSGSIAGQRLDGSLAYAPGQPVRAELTTAKWSLPQALSLVVGASGGEGWSKTRFGTPMLATLAAELALNVGQFELPGGLALGDARLRGKLSGGRLAVEEIAGQMAGGSLAGRFNLGREGENVQFDGRLSLANADGAALLAAAGAKQPGVRGRVTATLDLTGRGNSPFVLASRLQGQGNLAIEGLEIDYNDPTALQYVMLATDRGLPPDRQKLVQLFNEGLSRGPLRLQRVESAISVVDGVARTSAARITAGEQRFGVSGMLDIAALGFEATLELQDVAQGGLPAVPAAAVQWRGPLAAPERRFDITALTAAINMRALDRETKRLEAEFGRTPLTDGGQATGNPAVGRGREEPAPAAPAQPPASPPAAASPSRPVPQSYYYGQYSAPGAQMPGELAPGSAAPPLGPPVDIPADPLQSPIMAPPLAP</sequence>
<feature type="region of interest" description="Disordered" evidence="1">
    <location>
        <begin position="1111"/>
        <end position="1209"/>
    </location>
</feature>
<dbReference type="RefSeq" id="WP_159599908.1">
    <property type="nucleotide sequence ID" value="NZ_CACSAS010000001.1"/>
</dbReference>
<evidence type="ECO:0000256" key="2">
    <source>
        <dbReference type="SAM" id="SignalP"/>
    </source>
</evidence>
<keyword evidence="5" id="KW-1185">Reference proteome</keyword>
<protein>
    <recommendedName>
        <fullName evidence="3">AsmA domain-containing protein</fullName>
    </recommendedName>
</protein>
<dbReference type="Pfam" id="PF05170">
    <property type="entry name" value="AsmA"/>
    <property type="match status" value="2"/>
</dbReference>
<evidence type="ECO:0000259" key="3">
    <source>
        <dbReference type="Pfam" id="PF05170"/>
    </source>
</evidence>
<dbReference type="InterPro" id="IPR007844">
    <property type="entry name" value="AsmA"/>
</dbReference>